<evidence type="ECO:0000313" key="11">
    <source>
        <dbReference type="RefSeq" id="XP_017017653.1"/>
    </source>
</evidence>
<dbReference type="AlphaFoldDB" id="A0A6P4I4M4"/>
<protein>
    <submittedName>
        <fullName evidence="11">V-type proton ATPase subunit e</fullName>
    </submittedName>
</protein>
<sequence>MDKLVVFGAITLFWLLFAVVGYLISCRYEERGVIRCCTILTAVCCYMAWLVTFLMQMNPMIGPRASQKIIFGMMSYWPNSYIHDDPDP</sequence>
<reference evidence="11" key="1">
    <citation type="submission" date="2025-08" db="UniProtKB">
        <authorList>
            <consortium name="RefSeq"/>
        </authorList>
    </citation>
    <scope>IDENTIFICATION</scope>
    <source>
        <strain evidence="11">14028-0561.14</strain>
        <tissue evidence="11">Whole fly</tissue>
    </source>
</reference>
<evidence type="ECO:0000313" key="10">
    <source>
        <dbReference type="Proteomes" id="UP001652661"/>
    </source>
</evidence>
<keyword evidence="10" id="KW-1185">Reference proteome</keyword>
<keyword evidence="8 9" id="KW-0472">Membrane</keyword>
<dbReference type="GO" id="GO:0012505">
    <property type="term" value="C:endomembrane system"/>
    <property type="evidence" value="ECO:0007669"/>
    <property type="project" value="UniProtKB-SubCell"/>
</dbReference>
<organism evidence="10 11">
    <name type="scientific">Drosophila kikkawai</name>
    <name type="common">Fruit fly</name>
    <dbReference type="NCBI Taxonomy" id="30033"/>
    <lineage>
        <taxon>Eukaryota</taxon>
        <taxon>Metazoa</taxon>
        <taxon>Ecdysozoa</taxon>
        <taxon>Arthropoda</taxon>
        <taxon>Hexapoda</taxon>
        <taxon>Insecta</taxon>
        <taxon>Pterygota</taxon>
        <taxon>Neoptera</taxon>
        <taxon>Endopterygota</taxon>
        <taxon>Diptera</taxon>
        <taxon>Brachycera</taxon>
        <taxon>Muscomorpha</taxon>
        <taxon>Ephydroidea</taxon>
        <taxon>Drosophilidae</taxon>
        <taxon>Drosophila</taxon>
        <taxon>Sophophora</taxon>
    </lineage>
</organism>
<accession>A0A6P4I4M4</accession>
<comment type="similarity">
    <text evidence="2">Belongs to the V-ATPase e1/e2 subunit family.</text>
</comment>
<feature type="transmembrane region" description="Helical" evidence="9">
    <location>
        <begin position="6"/>
        <end position="24"/>
    </location>
</feature>
<evidence type="ECO:0000256" key="9">
    <source>
        <dbReference type="SAM" id="Phobius"/>
    </source>
</evidence>
<keyword evidence="7" id="KW-0406">Ion transport</keyword>
<evidence type="ECO:0000256" key="5">
    <source>
        <dbReference type="ARBA" id="ARBA00022781"/>
    </source>
</evidence>
<dbReference type="GO" id="GO:0046961">
    <property type="term" value="F:proton-transporting ATPase activity, rotational mechanism"/>
    <property type="evidence" value="ECO:0007669"/>
    <property type="project" value="InterPro"/>
</dbReference>
<comment type="subcellular location">
    <subcellularLocation>
        <location evidence="1">Endomembrane system</location>
        <topology evidence="1">Multi-pass membrane protein</topology>
    </subcellularLocation>
</comment>
<evidence type="ECO:0000256" key="3">
    <source>
        <dbReference type="ARBA" id="ARBA00022448"/>
    </source>
</evidence>
<keyword evidence="4 9" id="KW-0812">Transmembrane</keyword>
<evidence type="ECO:0000256" key="6">
    <source>
        <dbReference type="ARBA" id="ARBA00022989"/>
    </source>
</evidence>
<evidence type="ECO:0000256" key="2">
    <source>
        <dbReference type="ARBA" id="ARBA00008328"/>
    </source>
</evidence>
<evidence type="ECO:0000256" key="1">
    <source>
        <dbReference type="ARBA" id="ARBA00004127"/>
    </source>
</evidence>
<dbReference type="PANTHER" id="PTHR12263">
    <property type="entry name" value="VACUOLAR ATP SYNTHASE SUBUNIT H"/>
    <property type="match status" value="1"/>
</dbReference>
<keyword evidence="5" id="KW-0375">Hydrogen ion transport</keyword>
<evidence type="ECO:0000256" key="7">
    <source>
        <dbReference type="ARBA" id="ARBA00023065"/>
    </source>
</evidence>
<keyword evidence="3" id="KW-0813">Transport</keyword>
<proteinExistence type="inferred from homology"/>
<dbReference type="OrthoDB" id="1508846at2759"/>
<gene>
    <name evidence="11" type="primary">VhaM9.7-d</name>
</gene>
<keyword evidence="6 9" id="KW-1133">Transmembrane helix</keyword>
<dbReference type="RefSeq" id="XP_017017653.1">
    <property type="nucleotide sequence ID" value="XM_017162164.3"/>
</dbReference>
<dbReference type="GO" id="GO:0033179">
    <property type="term" value="C:proton-transporting V-type ATPase, V0 domain"/>
    <property type="evidence" value="ECO:0007669"/>
    <property type="project" value="InterPro"/>
</dbReference>
<evidence type="ECO:0000256" key="4">
    <source>
        <dbReference type="ARBA" id="ARBA00022692"/>
    </source>
</evidence>
<dbReference type="Pfam" id="PF05493">
    <property type="entry name" value="ATP_synt_H"/>
    <property type="match status" value="1"/>
</dbReference>
<name>A0A6P4I4M4_DROKI</name>
<dbReference type="InterPro" id="IPR008389">
    <property type="entry name" value="ATPase_V0-cplx_e1/e2_su"/>
</dbReference>
<dbReference type="OMA" id="RGIIRCC"/>
<dbReference type="GO" id="GO:0033181">
    <property type="term" value="C:plasma membrane proton-transporting V-type ATPase complex"/>
    <property type="evidence" value="ECO:0007669"/>
    <property type="project" value="TreeGrafter"/>
</dbReference>
<evidence type="ECO:0000256" key="8">
    <source>
        <dbReference type="ARBA" id="ARBA00023136"/>
    </source>
</evidence>
<dbReference type="Proteomes" id="UP001652661">
    <property type="component" value="Chromosome 3R"/>
</dbReference>
<dbReference type="PANTHER" id="PTHR12263:SF0">
    <property type="entry name" value="V-TYPE PROTON ATPASE SUBUNIT"/>
    <property type="match status" value="1"/>
</dbReference>
<feature type="transmembrane region" description="Helical" evidence="9">
    <location>
        <begin position="36"/>
        <end position="55"/>
    </location>
</feature>